<accession>A0A251TS81</accession>
<name>A0A251TS81_HELAN</name>
<organism evidence="1 2">
    <name type="scientific">Helianthus annuus</name>
    <name type="common">Common sunflower</name>
    <dbReference type="NCBI Taxonomy" id="4232"/>
    <lineage>
        <taxon>Eukaryota</taxon>
        <taxon>Viridiplantae</taxon>
        <taxon>Streptophyta</taxon>
        <taxon>Embryophyta</taxon>
        <taxon>Tracheophyta</taxon>
        <taxon>Spermatophyta</taxon>
        <taxon>Magnoliopsida</taxon>
        <taxon>eudicotyledons</taxon>
        <taxon>Gunneridae</taxon>
        <taxon>Pentapetalae</taxon>
        <taxon>asterids</taxon>
        <taxon>campanulids</taxon>
        <taxon>Asterales</taxon>
        <taxon>Asteraceae</taxon>
        <taxon>Asteroideae</taxon>
        <taxon>Heliantheae alliance</taxon>
        <taxon>Heliantheae</taxon>
        <taxon>Helianthus</taxon>
    </lineage>
</organism>
<reference evidence="2" key="1">
    <citation type="journal article" date="2017" name="Nature">
        <title>The sunflower genome provides insights into oil metabolism, flowering and Asterid evolution.</title>
        <authorList>
            <person name="Badouin H."/>
            <person name="Gouzy J."/>
            <person name="Grassa C.J."/>
            <person name="Murat F."/>
            <person name="Staton S.E."/>
            <person name="Cottret L."/>
            <person name="Lelandais-Briere C."/>
            <person name="Owens G.L."/>
            <person name="Carrere S."/>
            <person name="Mayjonade B."/>
            <person name="Legrand L."/>
            <person name="Gill N."/>
            <person name="Kane N.C."/>
            <person name="Bowers J.E."/>
            <person name="Hubner S."/>
            <person name="Bellec A."/>
            <person name="Berard A."/>
            <person name="Berges H."/>
            <person name="Blanchet N."/>
            <person name="Boniface M.C."/>
            <person name="Brunel D."/>
            <person name="Catrice O."/>
            <person name="Chaidir N."/>
            <person name="Claudel C."/>
            <person name="Donnadieu C."/>
            <person name="Faraut T."/>
            <person name="Fievet G."/>
            <person name="Helmstetter N."/>
            <person name="King M."/>
            <person name="Knapp S.J."/>
            <person name="Lai Z."/>
            <person name="Le Paslier M.C."/>
            <person name="Lippi Y."/>
            <person name="Lorenzon L."/>
            <person name="Mandel J.R."/>
            <person name="Marage G."/>
            <person name="Marchand G."/>
            <person name="Marquand E."/>
            <person name="Bret-Mestries E."/>
            <person name="Morien E."/>
            <person name="Nambeesan S."/>
            <person name="Nguyen T."/>
            <person name="Pegot-Espagnet P."/>
            <person name="Pouilly N."/>
            <person name="Raftis F."/>
            <person name="Sallet E."/>
            <person name="Schiex T."/>
            <person name="Thomas J."/>
            <person name="Vandecasteele C."/>
            <person name="Vares D."/>
            <person name="Vear F."/>
            <person name="Vautrin S."/>
            <person name="Crespi M."/>
            <person name="Mangin B."/>
            <person name="Burke J.M."/>
            <person name="Salse J."/>
            <person name="Munos S."/>
            <person name="Vincourt P."/>
            <person name="Rieseberg L.H."/>
            <person name="Langlade N.B."/>
        </authorList>
    </citation>
    <scope>NUCLEOTIDE SEQUENCE [LARGE SCALE GENOMIC DNA]</scope>
    <source>
        <strain evidence="2">cv. SF193</strain>
    </source>
</reference>
<evidence type="ECO:0000313" key="2">
    <source>
        <dbReference type="Proteomes" id="UP000215914"/>
    </source>
</evidence>
<keyword evidence="2" id="KW-1185">Reference proteome</keyword>
<dbReference type="InParanoid" id="A0A251TS81"/>
<dbReference type="Proteomes" id="UP000215914">
    <property type="component" value="Chromosome 9"/>
</dbReference>
<proteinExistence type="predicted"/>
<protein>
    <submittedName>
        <fullName evidence="1">Uncharacterized protein</fullName>
    </submittedName>
</protein>
<sequence>MPILLDRFARPSVQDIRDKISGALEAFSRRNLSGVPDKVRETRFLIMYHPQKMWRCDPRTCKKE</sequence>
<dbReference type="AlphaFoldDB" id="A0A251TS81"/>
<dbReference type="EMBL" id="CM007898">
    <property type="protein sequence ID" value="OTG13764.1"/>
    <property type="molecule type" value="Genomic_DNA"/>
</dbReference>
<gene>
    <name evidence="1" type="ORF">HannXRQ_Chr09g0241881</name>
</gene>
<evidence type="ECO:0000313" key="1">
    <source>
        <dbReference type="EMBL" id="OTG13764.1"/>
    </source>
</evidence>